<name>A0A4Y7I7Z9_PAPSO</name>
<dbReference type="STRING" id="3469.A0A4Y7I7Z9"/>
<gene>
    <name evidence="1" type="ORF">C5167_037885</name>
</gene>
<dbReference type="GO" id="GO:0000390">
    <property type="term" value="P:spliceosomal complex disassembly"/>
    <property type="evidence" value="ECO:0007669"/>
    <property type="project" value="TreeGrafter"/>
</dbReference>
<evidence type="ECO:0008006" key="3">
    <source>
        <dbReference type="Google" id="ProtNLM"/>
    </source>
</evidence>
<evidence type="ECO:0000313" key="1">
    <source>
        <dbReference type="EMBL" id="RZC44934.1"/>
    </source>
</evidence>
<dbReference type="OMA" id="PIMFPDF"/>
<dbReference type="AlphaFoldDB" id="A0A4Y7I7Z9"/>
<dbReference type="PANTHER" id="PTHR18934">
    <property type="entry name" value="ATP-DEPENDENT RNA HELICASE"/>
    <property type="match status" value="1"/>
</dbReference>
<dbReference type="GO" id="GO:0071013">
    <property type="term" value="C:catalytic step 2 spliceosome"/>
    <property type="evidence" value="ECO:0007669"/>
    <property type="project" value="TreeGrafter"/>
</dbReference>
<reference evidence="1 2" key="1">
    <citation type="journal article" date="2018" name="Science">
        <title>The opium poppy genome and morphinan production.</title>
        <authorList>
            <person name="Guo L."/>
            <person name="Winzer T."/>
            <person name="Yang X."/>
            <person name="Li Y."/>
            <person name="Ning Z."/>
            <person name="He Z."/>
            <person name="Teodor R."/>
            <person name="Lu Y."/>
            <person name="Bowser T.A."/>
            <person name="Graham I.A."/>
            <person name="Ye K."/>
        </authorList>
    </citation>
    <scope>NUCLEOTIDE SEQUENCE [LARGE SCALE GENOMIC DNA]</scope>
    <source>
        <strain evidence="2">cv. HN1</strain>
        <tissue evidence="1">Leaves</tissue>
    </source>
</reference>
<dbReference type="Proteomes" id="UP000316621">
    <property type="component" value="Chromosome 1"/>
</dbReference>
<dbReference type="InterPro" id="IPR027417">
    <property type="entry name" value="P-loop_NTPase"/>
</dbReference>
<dbReference type="Gene3D" id="1.20.120.1080">
    <property type="match status" value="1"/>
</dbReference>
<dbReference type="GO" id="GO:0004386">
    <property type="term" value="F:helicase activity"/>
    <property type="evidence" value="ECO:0007669"/>
    <property type="project" value="TreeGrafter"/>
</dbReference>
<dbReference type="SUPFAM" id="SSF52540">
    <property type="entry name" value="P-loop containing nucleoside triphosphate hydrolases"/>
    <property type="match status" value="1"/>
</dbReference>
<dbReference type="GO" id="GO:0003723">
    <property type="term" value="F:RNA binding"/>
    <property type="evidence" value="ECO:0007669"/>
    <property type="project" value="TreeGrafter"/>
</dbReference>
<protein>
    <recommendedName>
        <fullName evidence="3">Helicase C-terminal domain-containing protein</fullName>
    </recommendedName>
</protein>
<dbReference type="PANTHER" id="PTHR18934:SF85">
    <property type="entry name" value="ATP-DEPENDENT RNA HELICASE DHX8"/>
    <property type="match status" value="1"/>
</dbReference>
<accession>A0A4Y7I7Z9</accession>
<dbReference type="Gene3D" id="3.40.50.300">
    <property type="entry name" value="P-loop containing nucleotide triphosphate hydrolases"/>
    <property type="match status" value="2"/>
</dbReference>
<dbReference type="EMBL" id="CM010715">
    <property type="protein sequence ID" value="RZC44934.1"/>
    <property type="molecule type" value="Genomic_DNA"/>
</dbReference>
<dbReference type="CDD" id="cd18791">
    <property type="entry name" value="SF2_C_RHA"/>
    <property type="match status" value="1"/>
</dbReference>
<evidence type="ECO:0000313" key="2">
    <source>
        <dbReference type="Proteomes" id="UP000316621"/>
    </source>
</evidence>
<dbReference type="Gramene" id="RZC44934">
    <property type="protein sequence ID" value="RZC44934"/>
    <property type="gene ID" value="C5167_037885"/>
</dbReference>
<proteinExistence type="predicted"/>
<keyword evidence="2" id="KW-1185">Reference proteome</keyword>
<organism evidence="1 2">
    <name type="scientific">Papaver somniferum</name>
    <name type="common">Opium poppy</name>
    <dbReference type="NCBI Taxonomy" id="3469"/>
    <lineage>
        <taxon>Eukaryota</taxon>
        <taxon>Viridiplantae</taxon>
        <taxon>Streptophyta</taxon>
        <taxon>Embryophyta</taxon>
        <taxon>Tracheophyta</taxon>
        <taxon>Spermatophyta</taxon>
        <taxon>Magnoliopsida</taxon>
        <taxon>Ranunculales</taxon>
        <taxon>Papaveraceae</taxon>
        <taxon>Papaveroideae</taxon>
        <taxon>Papaver</taxon>
    </lineage>
</organism>
<sequence length="464" mass="53126">MRRRLQGMKRRARLWKENFVEAVKDNPVLVVYGEAGCGKTTQLTQYLAESGDFGERVAKEFGSTLGEKVGYTVKFDECTGPDIIIQYMTHSFLLREFVRDENLSQYSVIIVDDAHWRTIVSDTICCLLKSLILRRPGLKCIITSQIREEADVLADYFLANVFLYEPKTFYVVDEYPIEPVSDYLDSSLIQVLQIHLTKPEGDILVILTDQEDVIRAYHSLHERMSGLRNIVPELLIVPVYDVPVPSEMQAKVYGRTPTGFRKVVLAPCTAEASLSIHNVLYVVDSGAEKQFIYDEREGTNSLVIARISGASENVRKNLAGRSRYGGICYRMYPCTEVMLFRSYSECGRMNLQFFIVLIMQVMGIKDVHDFPDSPSPQVIKSAMKQLTDVHALDEEGNVTKIGKKWQNFYWILHHLKLSSHSSQMTEIIISLFDKKISIFLYLYVDYVEILLQHLNNISKISFFC</sequence>